<accession>A0AAD1T5L8</accession>
<name>A0AAD1T5L8_PELCU</name>
<proteinExistence type="predicted"/>
<organism evidence="1 2">
    <name type="scientific">Pelobates cultripes</name>
    <name type="common">Western spadefoot toad</name>
    <dbReference type="NCBI Taxonomy" id="61616"/>
    <lineage>
        <taxon>Eukaryota</taxon>
        <taxon>Metazoa</taxon>
        <taxon>Chordata</taxon>
        <taxon>Craniata</taxon>
        <taxon>Vertebrata</taxon>
        <taxon>Euteleostomi</taxon>
        <taxon>Amphibia</taxon>
        <taxon>Batrachia</taxon>
        <taxon>Anura</taxon>
        <taxon>Pelobatoidea</taxon>
        <taxon>Pelobatidae</taxon>
        <taxon>Pelobates</taxon>
    </lineage>
</organism>
<gene>
    <name evidence="1" type="ORF">PECUL_23A038473</name>
</gene>
<evidence type="ECO:0000313" key="1">
    <source>
        <dbReference type="EMBL" id="CAH2319734.1"/>
    </source>
</evidence>
<reference evidence="1" key="1">
    <citation type="submission" date="2022-03" db="EMBL/GenBank/DDBJ databases">
        <authorList>
            <person name="Alioto T."/>
            <person name="Alioto T."/>
            <person name="Gomez Garrido J."/>
        </authorList>
    </citation>
    <scope>NUCLEOTIDE SEQUENCE</scope>
</reference>
<dbReference type="EMBL" id="OW240921">
    <property type="protein sequence ID" value="CAH2319734.1"/>
    <property type="molecule type" value="Genomic_DNA"/>
</dbReference>
<sequence length="102" mass="12023">MLTYLALWFRISLHGHTVLEHEPRCSRLCSSEQTASRTQLFRRRRSKGECEPKQSLLKGQWTEVCEDILCSCHANYLQCLYCFASWYYDSCLPPTMILCRHS</sequence>
<keyword evidence="2" id="KW-1185">Reference proteome</keyword>
<dbReference type="Proteomes" id="UP001295444">
    <property type="component" value="Chromosome 10"/>
</dbReference>
<evidence type="ECO:0000313" key="2">
    <source>
        <dbReference type="Proteomes" id="UP001295444"/>
    </source>
</evidence>
<protein>
    <submittedName>
        <fullName evidence="1">Uncharacterized protein</fullName>
    </submittedName>
</protein>
<dbReference type="AlphaFoldDB" id="A0AAD1T5L8"/>